<proteinExistence type="predicted"/>
<keyword evidence="4" id="KW-1185">Reference proteome</keyword>
<reference evidence="3 4" key="1">
    <citation type="submission" date="2022-04" db="EMBL/GenBank/DDBJ databases">
        <title>Leucobacter sp. isolated from rhizosphere of garlic.</title>
        <authorList>
            <person name="Won M."/>
            <person name="Lee C.-M."/>
            <person name="Woen H.-Y."/>
            <person name="Kwon S.-W."/>
        </authorList>
    </citation>
    <scope>NUCLEOTIDE SEQUENCE [LARGE SCALE GENOMIC DNA]</scope>
    <source>
        <strain evidence="3 4">H21R-40</strain>
    </source>
</reference>
<dbReference type="Pfam" id="PF06724">
    <property type="entry name" value="DUF1206"/>
    <property type="match status" value="3"/>
</dbReference>
<feature type="transmembrane region" description="Helical" evidence="1">
    <location>
        <begin position="191"/>
        <end position="218"/>
    </location>
</feature>
<dbReference type="InterPro" id="IPR009597">
    <property type="entry name" value="DUF1206"/>
</dbReference>
<keyword evidence="1" id="KW-1133">Transmembrane helix</keyword>
<accession>A0ABY4FLP7</accession>
<name>A0ABY4FLP7_9MICO</name>
<feature type="domain" description="DUF1206" evidence="2">
    <location>
        <begin position="110"/>
        <end position="174"/>
    </location>
</feature>
<dbReference type="RefSeq" id="WP_244727801.1">
    <property type="nucleotide sequence ID" value="NZ_CP095045.1"/>
</dbReference>
<feature type="transmembrane region" description="Helical" evidence="1">
    <location>
        <begin position="108"/>
        <end position="128"/>
    </location>
</feature>
<keyword evidence="1" id="KW-0472">Membrane</keyword>
<feature type="transmembrane region" description="Helical" evidence="1">
    <location>
        <begin position="57"/>
        <end position="87"/>
    </location>
</feature>
<dbReference type="Proteomes" id="UP000831786">
    <property type="component" value="Chromosome"/>
</dbReference>
<feature type="domain" description="DUF1206" evidence="2">
    <location>
        <begin position="25"/>
        <end position="89"/>
    </location>
</feature>
<feature type="transmembrane region" description="Helical" evidence="1">
    <location>
        <begin position="148"/>
        <end position="170"/>
    </location>
</feature>
<evidence type="ECO:0000313" key="4">
    <source>
        <dbReference type="Proteomes" id="UP000831786"/>
    </source>
</evidence>
<keyword evidence="1" id="KW-0812">Transmembrane</keyword>
<feature type="domain" description="DUF1206" evidence="2">
    <location>
        <begin position="197"/>
        <end position="265"/>
    </location>
</feature>
<feature type="transmembrane region" description="Helical" evidence="1">
    <location>
        <begin position="238"/>
        <end position="261"/>
    </location>
</feature>
<evidence type="ECO:0000259" key="2">
    <source>
        <dbReference type="Pfam" id="PF06724"/>
    </source>
</evidence>
<evidence type="ECO:0000313" key="3">
    <source>
        <dbReference type="EMBL" id="UOQ57181.1"/>
    </source>
</evidence>
<feature type="transmembrane region" description="Helical" evidence="1">
    <location>
        <begin position="20"/>
        <end position="45"/>
    </location>
</feature>
<gene>
    <name evidence="3" type="ORF">MUN78_16240</name>
</gene>
<sequence>MDERVRAAAETAERSTPLRVLARGGYAASGVVHGLIGVLALLLIAEHGRSEADQVGALAAIAASPLGAVVVWLLAALLCGLGVFHAAHGLALRRSSPARRRARRASEWGQAAAFLVMGAIAVTVAVGGRPDPDERTRDASRGLLTMPGGVFLLAAIGVGVGVAGVAWIVMGVTRSFRRQMSLPPGRAGRAVAALGVVGFVAKGVALLAVAVLLVAAAVQQDPGAAGALDAAITLVYRLPFGAWLVGGIGLGFVSYGVFCLLRARYAELPR</sequence>
<evidence type="ECO:0000256" key="1">
    <source>
        <dbReference type="SAM" id="Phobius"/>
    </source>
</evidence>
<protein>
    <submittedName>
        <fullName evidence="3">DUF1206 domain-containing protein</fullName>
    </submittedName>
</protein>
<dbReference type="EMBL" id="CP095045">
    <property type="protein sequence ID" value="UOQ57181.1"/>
    <property type="molecule type" value="Genomic_DNA"/>
</dbReference>
<organism evidence="3 4">
    <name type="scientific">Leucobacter allii</name>
    <dbReference type="NCBI Taxonomy" id="2932247"/>
    <lineage>
        <taxon>Bacteria</taxon>
        <taxon>Bacillati</taxon>
        <taxon>Actinomycetota</taxon>
        <taxon>Actinomycetes</taxon>
        <taxon>Micrococcales</taxon>
        <taxon>Microbacteriaceae</taxon>
        <taxon>Leucobacter</taxon>
    </lineage>
</organism>